<comment type="subcellular location">
    <subcellularLocation>
        <location evidence="2">Cell membrane</location>
        <topology evidence="2">Multi-pass membrane protein</topology>
    </subcellularLocation>
</comment>
<dbReference type="EMBL" id="AHNQ02000059">
    <property type="protein sequence ID" value="EKO22668.1"/>
    <property type="molecule type" value="Genomic_DNA"/>
</dbReference>
<keyword evidence="8 10" id="KW-1133">Transmembrane helix</keyword>
<evidence type="ECO:0000256" key="1">
    <source>
        <dbReference type="ARBA" id="ARBA00002672"/>
    </source>
</evidence>
<feature type="transmembrane region" description="Helical" evidence="10">
    <location>
        <begin position="69"/>
        <end position="87"/>
    </location>
</feature>
<evidence type="ECO:0000256" key="7">
    <source>
        <dbReference type="ARBA" id="ARBA00022692"/>
    </source>
</evidence>
<keyword evidence="9 10" id="KW-0472">Membrane</keyword>
<dbReference type="PANTHER" id="PTHR36122">
    <property type="entry name" value="NICOTINAMIDE RIBOSIDE TRANSPORTER PNUC"/>
    <property type="match status" value="1"/>
</dbReference>
<dbReference type="AlphaFoldDB" id="A0A0F6H3A7"/>
<dbReference type="Proteomes" id="UP000006324">
    <property type="component" value="Unassembled WGS sequence"/>
</dbReference>
<evidence type="ECO:0000256" key="2">
    <source>
        <dbReference type="ARBA" id="ARBA00004651"/>
    </source>
</evidence>
<dbReference type="RefSeq" id="WP_000668242.1">
    <property type="nucleotide sequence ID" value="NZ_AHNQ02000059.1"/>
</dbReference>
<evidence type="ECO:0000256" key="9">
    <source>
        <dbReference type="ARBA" id="ARBA00023136"/>
    </source>
</evidence>
<feature type="transmembrane region" description="Helical" evidence="10">
    <location>
        <begin position="165"/>
        <end position="181"/>
    </location>
</feature>
<organism evidence="11 12">
    <name type="scientific">Leptospira interrogans str. UI 12621</name>
    <dbReference type="NCBI Taxonomy" id="1049937"/>
    <lineage>
        <taxon>Bacteria</taxon>
        <taxon>Pseudomonadati</taxon>
        <taxon>Spirochaetota</taxon>
        <taxon>Spirochaetia</taxon>
        <taxon>Leptospirales</taxon>
        <taxon>Leptospiraceae</taxon>
        <taxon>Leptospira</taxon>
    </lineage>
</organism>
<evidence type="ECO:0000256" key="10">
    <source>
        <dbReference type="SAM" id="Phobius"/>
    </source>
</evidence>
<protein>
    <recommendedName>
        <fullName evidence="4">Nicotinamide riboside transporter PnuC</fullName>
    </recommendedName>
</protein>
<evidence type="ECO:0000256" key="8">
    <source>
        <dbReference type="ARBA" id="ARBA00022989"/>
    </source>
</evidence>
<keyword evidence="5" id="KW-0813">Transport</keyword>
<feature type="transmembrane region" description="Helical" evidence="10">
    <location>
        <begin position="20"/>
        <end position="39"/>
    </location>
</feature>
<keyword evidence="6" id="KW-1003">Cell membrane</keyword>
<feature type="transmembrane region" description="Helical" evidence="10">
    <location>
        <begin position="46"/>
        <end position="63"/>
    </location>
</feature>
<comment type="similarity">
    <text evidence="3">Belongs to the nicotinamide ribonucleoside (NR) uptake permease (TC 4.B.1) family.</text>
</comment>
<reference evidence="11 12" key="1">
    <citation type="submission" date="2012-09" db="EMBL/GenBank/DDBJ databases">
        <authorList>
            <person name="Harkins D.M."/>
            <person name="Durkin A.S."/>
            <person name="Brinkac L.M."/>
            <person name="Selengut J.D."/>
            <person name="Sanka R."/>
            <person name="DePew J."/>
            <person name="Purushe J."/>
            <person name="Chanthongthip A."/>
            <person name="Lattana O."/>
            <person name="Phetsouvanh R."/>
            <person name="Newton P.N."/>
            <person name="Vinetz J.M."/>
            <person name="Sutton G.G."/>
            <person name="Nelson W.C."/>
            <person name="Fouts D.E."/>
        </authorList>
    </citation>
    <scope>NUCLEOTIDE SEQUENCE [LARGE SCALE GENOMIC DNA]</scope>
    <source>
        <strain evidence="11 12">UI 12621</strain>
    </source>
</reference>
<evidence type="ECO:0000313" key="12">
    <source>
        <dbReference type="Proteomes" id="UP000006324"/>
    </source>
</evidence>
<dbReference type="PANTHER" id="PTHR36122:SF2">
    <property type="entry name" value="NICOTINAMIDE RIBOSIDE TRANSPORTER PNUC"/>
    <property type="match status" value="1"/>
</dbReference>
<feature type="transmembrane region" description="Helical" evidence="10">
    <location>
        <begin position="135"/>
        <end position="158"/>
    </location>
</feature>
<dbReference type="InterPro" id="IPR006419">
    <property type="entry name" value="NMN_transpt_PnuC"/>
</dbReference>
<feature type="transmembrane region" description="Helical" evidence="10">
    <location>
        <begin position="99"/>
        <end position="123"/>
    </location>
</feature>
<comment type="function">
    <text evidence="1">Required for nicotinamide riboside transport across the inner membrane.</text>
</comment>
<evidence type="ECO:0000256" key="3">
    <source>
        <dbReference type="ARBA" id="ARBA00006669"/>
    </source>
</evidence>
<evidence type="ECO:0000256" key="5">
    <source>
        <dbReference type="ARBA" id="ARBA00022448"/>
    </source>
</evidence>
<keyword evidence="7 10" id="KW-0812">Transmembrane</keyword>
<dbReference type="GO" id="GO:0034257">
    <property type="term" value="F:nicotinamide riboside transmembrane transporter activity"/>
    <property type="evidence" value="ECO:0007669"/>
    <property type="project" value="InterPro"/>
</dbReference>
<dbReference type="NCBIfam" id="TIGR01528">
    <property type="entry name" value="NMN_trans_PnuC"/>
    <property type="match status" value="1"/>
</dbReference>
<sequence length="219" mass="26068">MKFGILDNSKIFFSPFGYDLSYIEFFGTFFYFASVILIARKNIFTWPLGIISVILYALLFYQVQLYADMFEQIYYLIVCVYGWLFWNKTKKESNEGFKLSNFSIWIIEIVVIAVLTLILYFLICNLHLWYPSVFLHFASYPFLDSMTTTISFTAMYLLTIKKAEGWIYWIIVDLIGTFLYWQKDLKFISMQYCILTVMASYGLIFWLKNNFVKVNKLNN</sequence>
<evidence type="ECO:0000313" key="11">
    <source>
        <dbReference type="EMBL" id="EKO22668.1"/>
    </source>
</evidence>
<evidence type="ECO:0000256" key="4">
    <source>
        <dbReference type="ARBA" id="ARBA00017522"/>
    </source>
</evidence>
<dbReference type="Pfam" id="PF04973">
    <property type="entry name" value="NMN_transporter"/>
    <property type="match status" value="1"/>
</dbReference>
<accession>A0A0F6H3A7</accession>
<evidence type="ECO:0000256" key="6">
    <source>
        <dbReference type="ARBA" id="ARBA00022475"/>
    </source>
</evidence>
<feature type="transmembrane region" description="Helical" evidence="10">
    <location>
        <begin position="187"/>
        <end position="207"/>
    </location>
</feature>
<dbReference type="GO" id="GO:0005886">
    <property type="term" value="C:plasma membrane"/>
    <property type="evidence" value="ECO:0007669"/>
    <property type="project" value="UniProtKB-SubCell"/>
</dbReference>
<name>A0A0F6H3A7_LEPIR</name>
<gene>
    <name evidence="11" type="primary">pnuC</name>
    <name evidence="11" type="ORF">LEP1GSC104_0021</name>
</gene>
<comment type="caution">
    <text evidence="11">The sequence shown here is derived from an EMBL/GenBank/DDBJ whole genome shotgun (WGS) entry which is preliminary data.</text>
</comment>
<proteinExistence type="inferred from homology"/>